<reference evidence="1" key="1">
    <citation type="submission" date="2023-01" db="EMBL/GenBank/DDBJ databases">
        <title>Whole genome sequence of Paucibacter sp. S2-9 isolated from pond sediment.</title>
        <authorList>
            <person name="Jung J.Y."/>
        </authorList>
    </citation>
    <scope>NUCLEOTIDE SEQUENCE</scope>
    <source>
        <strain evidence="1">S2-9</strain>
    </source>
</reference>
<dbReference type="AlphaFoldDB" id="A0AA95SWX0"/>
<evidence type="ECO:0000313" key="1">
    <source>
        <dbReference type="EMBL" id="WIT12424.1"/>
    </source>
</evidence>
<evidence type="ECO:0000313" key="2">
    <source>
        <dbReference type="Proteomes" id="UP001177769"/>
    </source>
</evidence>
<accession>A0AA95SWX0</accession>
<dbReference type="RefSeq" id="WP_285233522.1">
    <property type="nucleotide sequence ID" value="NZ_CP116346.1"/>
</dbReference>
<dbReference type="Proteomes" id="UP001177769">
    <property type="component" value="Chromosome"/>
</dbReference>
<dbReference type="EMBL" id="CP116346">
    <property type="protein sequence ID" value="WIT12424.1"/>
    <property type="molecule type" value="Genomic_DNA"/>
</dbReference>
<name>A0AA95SWX0_9BURK</name>
<gene>
    <name evidence="1" type="ORF">PFX98_02110</name>
</gene>
<keyword evidence="2" id="KW-1185">Reference proteome</keyword>
<organism evidence="1 2">
    <name type="scientific">Paucibacter sediminis</name>
    <dbReference type="NCBI Taxonomy" id="3019553"/>
    <lineage>
        <taxon>Bacteria</taxon>
        <taxon>Pseudomonadati</taxon>
        <taxon>Pseudomonadota</taxon>
        <taxon>Betaproteobacteria</taxon>
        <taxon>Burkholderiales</taxon>
        <taxon>Sphaerotilaceae</taxon>
        <taxon>Roseateles</taxon>
    </lineage>
</organism>
<proteinExistence type="predicted"/>
<sequence length="83" mass="8984">MTTAAALVHKNRASPSAHLGRNEFHLIRVIQEQGSPVSAVSHRERRAAALVAVGHDDDAGDRIGMPQQGFTKVFVSADLLRRS</sequence>
<dbReference type="KEGG" id="pais:PFX98_02110"/>
<protein>
    <submittedName>
        <fullName evidence="1">Uncharacterized protein</fullName>
    </submittedName>
</protein>